<feature type="region of interest" description="Disordered" evidence="1">
    <location>
        <begin position="18"/>
        <end position="41"/>
    </location>
</feature>
<sequence length="100" mass="11565">MESFVLLWLASKHRIEKGRGEGSDYKRKEMEGDGNLRTEGWDDLPRGRSHIMLPGFRNSFSHFRMLLDQSFLFPVSSPWPEGDGLRDFCLSVDKYCHVTG</sequence>
<gene>
    <name evidence="2" type="ORF">CDAR_556511</name>
</gene>
<evidence type="ECO:0000313" key="2">
    <source>
        <dbReference type="EMBL" id="GIY29097.1"/>
    </source>
</evidence>
<dbReference type="EMBL" id="BPLQ01007273">
    <property type="protein sequence ID" value="GIY29097.1"/>
    <property type="molecule type" value="Genomic_DNA"/>
</dbReference>
<accession>A0AAV4S9S7</accession>
<dbReference type="AlphaFoldDB" id="A0AAV4S9S7"/>
<proteinExistence type="predicted"/>
<evidence type="ECO:0000256" key="1">
    <source>
        <dbReference type="SAM" id="MobiDB-lite"/>
    </source>
</evidence>
<comment type="caution">
    <text evidence="2">The sequence shown here is derived from an EMBL/GenBank/DDBJ whole genome shotgun (WGS) entry which is preliminary data.</text>
</comment>
<protein>
    <submittedName>
        <fullName evidence="2">Uncharacterized protein</fullName>
    </submittedName>
</protein>
<evidence type="ECO:0000313" key="3">
    <source>
        <dbReference type="Proteomes" id="UP001054837"/>
    </source>
</evidence>
<dbReference type="Proteomes" id="UP001054837">
    <property type="component" value="Unassembled WGS sequence"/>
</dbReference>
<organism evidence="2 3">
    <name type="scientific">Caerostris darwini</name>
    <dbReference type="NCBI Taxonomy" id="1538125"/>
    <lineage>
        <taxon>Eukaryota</taxon>
        <taxon>Metazoa</taxon>
        <taxon>Ecdysozoa</taxon>
        <taxon>Arthropoda</taxon>
        <taxon>Chelicerata</taxon>
        <taxon>Arachnida</taxon>
        <taxon>Araneae</taxon>
        <taxon>Araneomorphae</taxon>
        <taxon>Entelegynae</taxon>
        <taxon>Araneoidea</taxon>
        <taxon>Araneidae</taxon>
        <taxon>Caerostris</taxon>
    </lineage>
</organism>
<keyword evidence="3" id="KW-1185">Reference proteome</keyword>
<reference evidence="2 3" key="1">
    <citation type="submission" date="2021-06" db="EMBL/GenBank/DDBJ databases">
        <title>Caerostris darwini draft genome.</title>
        <authorList>
            <person name="Kono N."/>
            <person name="Arakawa K."/>
        </authorList>
    </citation>
    <scope>NUCLEOTIDE SEQUENCE [LARGE SCALE GENOMIC DNA]</scope>
</reference>
<name>A0AAV4S9S7_9ARAC</name>